<feature type="compositionally biased region" description="Polar residues" evidence="1">
    <location>
        <begin position="151"/>
        <end position="169"/>
    </location>
</feature>
<protein>
    <submittedName>
        <fullName evidence="2">Uncharacterized protein</fullName>
    </submittedName>
</protein>
<proteinExistence type="predicted"/>
<evidence type="ECO:0000313" key="3">
    <source>
        <dbReference type="Proteomes" id="UP000807716"/>
    </source>
</evidence>
<keyword evidence="3" id="KW-1185">Reference proteome</keyword>
<dbReference type="AlphaFoldDB" id="A0A9P6U8A1"/>
<dbReference type="Proteomes" id="UP000807716">
    <property type="component" value="Unassembled WGS sequence"/>
</dbReference>
<evidence type="ECO:0000256" key="1">
    <source>
        <dbReference type="SAM" id="MobiDB-lite"/>
    </source>
</evidence>
<accession>A0A9P6U8A1</accession>
<gene>
    <name evidence="2" type="ORF">DFQ27_001572</name>
</gene>
<sequence length="411" mass="44646">MAPGNPSCLPLPLSNTRSANYKELISQFTANAPQPYGFIPPRKKRSRATSLGTKNSTARGTRPSLTASRQSRSSMELMPTTTNTASLTSLSTLNEKEESNAPSVLARSSLVAENADHSTSTRLGFWANLKAQYLATTKSFSWSILAGSADGDNSSGKKTFQPPSLTNPSPAGASTMATVSFSDALLSLPNLATSHHTHHQQGASYPLSVAAIDRLKPLRTDTIPLKTFTYHETPAVERPRPPLQPCPASLARRSSNNLSSASAENATMPCVSPSTPPRATTTTTTTATPPRQPRVSVDKEQQTEEPLPLPRHLATRETRSNTDYLRMMAAELRMIRSRKLVSPLKPRGYLPRRKDPFRIVKTSLSTTTLPQDEDDYHPLNDVLVGSWSSTCSTVSFLSTKSSDYLTANESF</sequence>
<organism evidence="2 3">
    <name type="scientific">Actinomortierella ambigua</name>
    <dbReference type="NCBI Taxonomy" id="1343610"/>
    <lineage>
        <taxon>Eukaryota</taxon>
        <taxon>Fungi</taxon>
        <taxon>Fungi incertae sedis</taxon>
        <taxon>Mucoromycota</taxon>
        <taxon>Mortierellomycotina</taxon>
        <taxon>Mortierellomycetes</taxon>
        <taxon>Mortierellales</taxon>
        <taxon>Mortierellaceae</taxon>
        <taxon>Actinomortierella</taxon>
    </lineage>
</organism>
<reference evidence="2" key="1">
    <citation type="journal article" date="2020" name="Fungal Divers.">
        <title>Resolving the Mortierellaceae phylogeny through synthesis of multi-gene phylogenetics and phylogenomics.</title>
        <authorList>
            <person name="Vandepol N."/>
            <person name="Liber J."/>
            <person name="Desiro A."/>
            <person name="Na H."/>
            <person name="Kennedy M."/>
            <person name="Barry K."/>
            <person name="Grigoriev I.V."/>
            <person name="Miller A.N."/>
            <person name="O'Donnell K."/>
            <person name="Stajich J.E."/>
            <person name="Bonito G."/>
        </authorList>
    </citation>
    <scope>NUCLEOTIDE SEQUENCE</scope>
    <source>
        <strain evidence="2">BC1065</strain>
    </source>
</reference>
<dbReference type="EMBL" id="JAAAJB010000153">
    <property type="protein sequence ID" value="KAG0263920.1"/>
    <property type="molecule type" value="Genomic_DNA"/>
</dbReference>
<feature type="region of interest" description="Disordered" evidence="1">
    <location>
        <begin position="151"/>
        <end position="173"/>
    </location>
</feature>
<feature type="compositionally biased region" description="Polar residues" evidence="1">
    <location>
        <begin position="48"/>
        <end position="74"/>
    </location>
</feature>
<dbReference type="OrthoDB" id="5573882at2759"/>
<feature type="compositionally biased region" description="Low complexity" evidence="1">
    <location>
        <begin position="277"/>
        <end position="289"/>
    </location>
</feature>
<comment type="caution">
    <text evidence="2">The sequence shown here is derived from an EMBL/GenBank/DDBJ whole genome shotgun (WGS) entry which is preliminary data.</text>
</comment>
<feature type="region of interest" description="Disordered" evidence="1">
    <location>
        <begin position="234"/>
        <end position="307"/>
    </location>
</feature>
<evidence type="ECO:0000313" key="2">
    <source>
        <dbReference type="EMBL" id="KAG0263920.1"/>
    </source>
</evidence>
<feature type="region of interest" description="Disordered" evidence="1">
    <location>
        <begin position="35"/>
        <end position="83"/>
    </location>
</feature>
<name>A0A9P6U8A1_9FUNG</name>
<feature type="compositionally biased region" description="Low complexity" evidence="1">
    <location>
        <begin position="248"/>
        <end position="263"/>
    </location>
</feature>